<feature type="transmembrane region" description="Helical" evidence="6">
    <location>
        <begin position="193"/>
        <end position="212"/>
    </location>
</feature>
<dbReference type="PRINTS" id="PR01840">
    <property type="entry name" value="TATCFAMILY"/>
</dbReference>
<feature type="transmembrane region" description="Helical" evidence="6">
    <location>
        <begin position="218"/>
        <end position="238"/>
    </location>
</feature>
<dbReference type="PANTHER" id="PTHR30371">
    <property type="entry name" value="SEC-INDEPENDENT PROTEIN TRANSLOCASE PROTEIN TATC"/>
    <property type="match status" value="1"/>
</dbReference>
<dbReference type="GO" id="GO:0043953">
    <property type="term" value="P:protein transport by the Tat complex"/>
    <property type="evidence" value="ECO:0007669"/>
    <property type="project" value="TreeGrafter"/>
</dbReference>
<comment type="subcellular location">
    <subcellularLocation>
        <location evidence="1">Membrane</location>
        <topology evidence="1">Multi-pass membrane protein</topology>
    </subcellularLocation>
</comment>
<feature type="transmembrane region" description="Helical" evidence="6">
    <location>
        <begin position="26"/>
        <end position="44"/>
    </location>
</feature>
<evidence type="ECO:0000256" key="5">
    <source>
        <dbReference type="ARBA" id="ARBA00023136"/>
    </source>
</evidence>
<dbReference type="PANTHER" id="PTHR30371:SF0">
    <property type="entry name" value="SEC-INDEPENDENT PROTEIN TRANSLOCASE PROTEIN TATC, CHLOROPLASTIC-RELATED"/>
    <property type="match status" value="1"/>
</dbReference>
<evidence type="ECO:0000256" key="3">
    <source>
        <dbReference type="ARBA" id="ARBA00022692"/>
    </source>
</evidence>
<keyword evidence="4 6" id="KW-1133">Transmembrane helix</keyword>
<feature type="transmembrane region" description="Helical" evidence="6">
    <location>
        <begin position="75"/>
        <end position="97"/>
    </location>
</feature>
<evidence type="ECO:0000256" key="2">
    <source>
        <dbReference type="ARBA" id="ARBA00008882"/>
    </source>
</evidence>
<organism evidence="7">
    <name type="scientific">Spermothamnion repens</name>
    <dbReference type="NCBI Taxonomy" id="31383"/>
    <lineage>
        <taxon>Eukaryota</taxon>
        <taxon>Rhodophyta</taxon>
        <taxon>Florideophyceae</taxon>
        <taxon>Rhodymeniophycidae</taxon>
        <taxon>Ceramiales</taxon>
        <taxon>Ceramiaceae</taxon>
        <taxon>Spermothamnion</taxon>
    </lineage>
</organism>
<dbReference type="HAMAP" id="MF_00902">
    <property type="entry name" value="TatC"/>
    <property type="match status" value="1"/>
</dbReference>
<dbReference type="InterPro" id="IPR002033">
    <property type="entry name" value="TatC"/>
</dbReference>
<gene>
    <name evidence="7" type="primary">tatC</name>
</gene>
<accession>A0A4D6WXY4</accession>
<reference evidence="7" key="1">
    <citation type="journal article" date="2019" name="Mol. Phylogenet. Evol.">
        <title>Morphological evolution and classification of the red algal order Ceramiales inferred using plastid phylogenomics.</title>
        <authorList>
            <person name="Diaz-Tapia P."/>
            <person name="Pasella M.M."/>
            <person name="Verbruggen H."/>
            <person name="Maggs C.A."/>
        </authorList>
    </citation>
    <scope>NUCLEOTIDE SEQUENCE</scope>
    <source>
        <strain evidence="7">PD2951</strain>
    </source>
</reference>
<feature type="transmembrane region" description="Helical" evidence="6">
    <location>
        <begin position="109"/>
        <end position="135"/>
    </location>
</feature>
<sequence length="240" mass="27610">MIKIWKSSHNINMSVLEHLEELRERLLWIILFFSIITFICILQIKQITYILQEPATGIKFLQLAPGEYFFASIKISIFFGLVLSSPFSIYQIILFILPGLTLKEIKKIVPLLVSSIILFFLGIIFSFKIMVPTALNFFIKYGSDVVEPIWSFEEYFNFIFILLFTSALTFQIPIIQIIGGLLHIYSSTQMLSFWRPVIFVATIAGAIITPSTDPITQIFMTFTILILYFSGILALRIIQK</sequence>
<dbReference type="EMBL" id="MK814735">
    <property type="protein sequence ID" value="QCI08517.1"/>
    <property type="molecule type" value="Genomic_DNA"/>
</dbReference>
<name>A0A4D6WXY4_9FLOR</name>
<feature type="transmembrane region" description="Helical" evidence="6">
    <location>
        <begin position="155"/>
        <end position="181"/>
    </location>
</feature>
<dbReference type="Pfam" id="PF00902">
    <property type="entry name" value="TatC"/>
    <property type="match status" value="1"/>
</dbReference>
<dbReference type="GO" id="GO:0033281">
    <property type="term" value="C:TAT protein transport complex"/>
    <property type="evidence" value="ECO:0007669"/>
    <property type="project" value="TreeGrafter"/>
</dbReference>
<protein>
    <submittedName>
        <fullName evidence="7">Sec-independent protein translocase component TatC</fullName>
    </submittedName>
</protein>
<dbReference type="NCBIfam" id="TIGR00945">
    <property type="entry name" value="tatC"/>
    <property type="match status" value="1"/>
</dbReference>
<comment type="similarity">
    <text evidence="2">Belongs to the TatC family.</text>
</comment>
<keyword evidence="5 6" id="KW-0472">Membrane</keyword>
<evidence type="ECO:0000256" key="1">
    <source>
        <dbReference type="ARBA" id="ARBA00004141"/>
    </source>
</evidence>
<evidence type="ECO:0000313" key="7">
    <source>
        <dbReference type="EMBL" id="QCI08517.1"/>
    </source>
</evidence>
<evidence type="ECO:0000256" key="4">
    <source>
        <dbReference type="ARBA" id="ARBA00022989"/>
    </source>
</evidence>
<proteinExistence type="inferred from homology"/>
<dbReference type="GO" id="GO:0009977">
    <property type="term" value="F:proton motive force dependent protein transmembrane transporter activity"/>
    <property type="evidence" value="ECO:0007669"/>
    <property type="project" value="TreeGrafter"/>
</dbReference>
<keyword evidence="7" id="KW-0934">Plastid</keyword>
<geneLocation type="plastid" evidence="7"/>
<keyword evidence="3 6" id="KW-0812">Transmembrane</keyword>
<dbReference type="InterPro" id="IPR019820">
    <property type="entry name" value="Sec-indep_translocase_CS"/>
</dbReference>
<dbReference type="GO" id="GO:0065002">
    <property type="term" value="P:intracellular protein transmembrane transport"/>
    <property type="evidence" value="ECO:0007669"/>
    <property type="project" value="TreeGrafter"/>
</dbReference>
<evidence type="ECO:0000256" key="6">
    <source>
        <dbReference type="SAM" id="Phobius"/>
    </source>
</evidence>
<dbReference type="AlphaFoldDB" id="A0A4D6WXY4"/>
<dbReference type="PROSITE" id="PS01218">
    <property type="entry name" value="TATC"/>
    <property type="match status" value="1"/>
</dbReference>
<reference evidence="7" key="2">
    <citation type="submission" date="2019-04" db="EMBL/GenBank/DDBJ databases">
        <authorList>
            <person name="Pasella M."/>
        </authorList>
    </citation>
    <scope>NUCLEOTIDE SEQUENCE</scope>
    <source>
        <strain evidence="7">PD2951</strain>
    </source>
</reference>